<name>A0A1S0TK96_LOALO</name>
<dbReference type="KEGG" id="loa:LOAG_13775"/>
<dbReference type="InParanoid" id="A0A1S0TK96"/>
<accession>A0A1S0TK96</accession>
<dbReference type="RefSeq" id="XP_003149328.1">
    <property type="nucleotide sequence ID" value="XM_003149280.1"/>
</dbReference>
<gene>
    <name evidence="1" type="ORF">LOAG_13775</name>
</gene>
<dbReference type="EMBL" id="JH712952">
    <property type="protein sequence ID" value="EFO14741.1"/>
    <property type="molecule type" value="Genomic_DNA"/>
</dbReference>
<evidence type="ECO:0000313" key="1">
    <source>
        <dbReference type="EMBL" id="EFO14741.1"/>
    </source>
</evidence>
<reference evidence="1" key="1">
    <citation type="submission" date="2012-04" db="EMBL/GenBank/DDBJ databases">
        <title>The Genome Sequence of Loa loa.</title>
        <authorList>
            <consortium name="The Broad Institute Genome Sequencing Platform"/>
            <consortium name="Broad Institute Genome Sequencing Center for Infectious Disease"/>
            <person name="Nutman T.B."/>
            <person name="Fink D.L."/>
            <person name="Russ C."/>
            <person name="Young S."/>
            <person name="Zeng Q."/>
            <person name="Gargeya S."/>
            <person name="Alvarado L."/>
            <person name="Berlin A."/>
            <person name="Chapman S.B."/>
            <person name="Chen Z."/>
            <person name="Freedman E."/>
            <person name="Gellesch M."/>
            <person name="Goldberg J."/>
            <person name="Griggs A."/>
            <person name="Gujja S."/>
            <person name="Heilman E.R."/>
            <person name="Heiman D."/>
            <person name="Howarth C."/>
            <person name="Mehta T."/>
            <person name="Neiman D."/>
            <person name="Pearson M."/>
            <person name="Roberts A."/>
            <person name="Saif S."/>
            <person name="Shea T."/>
            <person name="Shenoy N."/>
            <person name="Sisk P."/>
            <person name="Stolte C."/>
            <person name="Sykes S."/>
            <person name="White J."/>
            <person name="Yandava C."/>
            <person name="Haas B."/>
            <person name="Henn M.R."/>
            <person name="Nusbaum C."/>
            <person name="Birren B."/>
        </authorList>
    </citation>
    <scope>NUCLEOTIDE SEQUENCE [LARGE SCALE GENOMIC DNA]</scope>
</reference>
<dbReference type="GeneID" id="9951248"/>
<protein>
    <submittedName>
        <fullName evidence="1">Uncharacterized protein</fullName>
    </submittedName>
</protein>
<sequence>MKEEHNILDCKKKREEAIIIETKVVGDLTNELQMVELPELPTTNENNGFHDLNEYRTQPDILNGADYFD</sequence>
<dbReference type="CTD" id="9951248"/>
<organism evidence="1">
    <name type="scientific">Loa loa</name>
    <name type="common">Eye worm</name>
    <name type="synonym">Filaria loa</name>
    <dbReference type="NCBI Taxonomy" id="7209"/>
    <lineage>
        <taxon>Eukaryota</taxon>
        <taxon>Metazoa</taxon>
        <taxon>Ecdysozoa</taxon>
        <taxon>Nematoda</taxon>
        <taxon>Chromadorea</taxon>
        <taxon>Rhabditida</taxon>
        <taxon>Spirurina</taxon>
        <taxon>Spiruromorpha</taxon>
        <taxon>Filarioidea</taxon>
        <taxon>Onchocercidae</taxon>
        <taxon>Loa</taxon>
    </lineage>
</organism>
<dbReference type="AlphaFoldDB" id="A0A1S0TK96"/>
<proteinExistence type="predicted"/>